<dbReference type="SUPFAM" id="SSF55729">
    <property type="entry name" value="Acyl-CoA N-acyltransferases (Nat)"/>
    <property type="match status" value="1"/>
</dbReference>
<dbReference type="OrthoDB" id="2744543at2759"/>
<feature type="domain" description="N-acetyltransferase" evidence="1">
    <location>
        <begin position="4"/>
        <end position="210"/>
    </location>
</feature>
<keyword evidence="2" id="KW-0808">Transferase</keyword>
<dbReference type="HOGENOM" id="CLU_060131_6_5_1"/>
<dbReference type="PROSITE" id="PS51186">
    <property type="entry name" value="GNAT"/>
    <property type="match status" value="1"/>
</dbReference>
<gene>
    <name evidence="2" type="ORF">M419DRAFT_86248</name>
</gene>
<dbReference type="KEGG" id="trr:M419DRAFT_86248"/>
<dbReference type="Gene3D" id="3.40.630.30">
    <property type="match status" value="1"/>
</dbReference>
<dbReference type="InterPro" id="IPR016181">
    <property type="entry name" value="Acyl_CoA_acyltransferase"/>
</dbReference>
<dbReference type="Proteomes" id="UP000024376">
    <property type="component" value="Unassembled WGS sequence"/>
</dbReference>
<dbReference type="PANTHER" id="PTHR42791">
    <property type="entry name" value="GNAT FAMILY ACETYLTRANSFERASE"/>
    <property type="match status" value="1"/>
</dbReference>
<name>A0A024S2Q1_HYPJR</name>
<accession>A0A024S2Q1</accession>
<dbReference type="InterPro" id="IPR000182">
    <property type="entry name" value="GNAT_dom"/>
</dbReference>
<dbReference type="GO" id="GO:0016747">
    <property type="term" value="F:acyltransferase activity, transferring groups other than amino-acyl groups"/>
    <property type="evidence" value="ECO:0007669"/>
    <property type="project" value="InterPro"/>
</dbReference>
<dbReference type="CDD" id="cd04301">
    <property type="entry name" value="NAT_SF"/>
    <property type="match status" value="1"/>
</dbReference>
<dbReference type="InterPro" id="IPR052523">
    <property type="entry name" value="Trichothecene_AcTrans"/>
</dbReference>
<proteinExistence type="predicted"/>
<keyword evidence="2" id="KW-0012">Acyltransferase</keyword>
<dbReference type="PANTHER" id="PTHR42791:SF2">
    <property type="entry name" value="N-ACETYLTRANSFERASE DOMAIN-CONTAINING PROTEIN"/>
    <property type="match status" value="1"/>
</dbReference>
<evidence type="ECO:0000313" key="2">
    <source>
        <dbReference type="EMBL" id="ETR99613.1"/>
    </source>
</evidence>
<evidence type="ECO:0000313" key="3">
    <source>
        <dbReference type="Proteomes" id="UP000024376"/>
    </source>
</evidence>
<sequence length="242" mass="26651">MASITIRPGTPADAASIAKVHYRAQGRYHGFYGAFFVNSPREILMRGTESAVRKGGNVFLVAVEGGSGRVVGFVRYVVRGEGEEEKGVDGVKSDEEERVDASSLFAVKEHLKGLWEEFDGKQVAMDECYERAANGQRHIYINHLMIDPSYQRKGIGGRLLAAVLERCDKEGIPAFLMSSAESRGLYGKMGFESLGTWRVDNGVWAGRIAEVERALGLNGNEGLSEEFRGVGEVEDVMVRWAR</sequence>
<dbReference type="AlphaFoldDB" id="A0A024S2Q1"/>
<evidence type="ECO:0000259" key="1">
    <source>
        <dbReference type="PROSITE" id="PS51186"/>
    </source>
</evidence>
<reference evidence="3" key="1">
    <citation type="journal article" date="2013" name="Ind. Biotechnol.">
        <title>Comparative genomics analysis of Trichoderma reesei strains.</title>
        <authorList>
            <person name="Koike H."/>
            <person name="Aerts A."/>
            <person name="LaButti K."/>
            <person name="Grigoriev I.V."/>
            <person name="Baker S.E."/>
        </authorList>
    </citation>
    <scope>NUCLEOTIDE SEQUENCE [LARGE SCALE GENOMIC DNA]</scope>
    <source>
        <strain evidence="3">ATCC 56765 / BCRC 32924 / NRRL 11460 / Rut C-30</strain>
    </source>
</reference>
<organism evidence="2 3">
    <name type="scientific">Hypocrea jecorina (strain ATCC 56765 / BCRC 32924 / NRRL 11460 / Rut C-30)</name>
    <name type="common">Trichoderma reesei</name>
    <dbReference type="NCBI Taxonomy" id="1344414"/>
    <lineage>
        <taxon>Eukaryota</taxon>
        <taxon>Fungi</taxon>
        <taxon>Dikarya</taxon>
        <taxon>Ascomycota</taxon>
        <taxon>Pezizomycotina</taxon>
        <taxon>Sordariomycetes</taxon>
        <taxon>Hypocreomycetidae</taxon>
        <taxon>Hypocreales</taxon>
        <taxon>Hypocreaceae</taxon>
        <taxon>Trichoderma</taxon>
    </lineage>
</organism>
<dbReference type="EMBL" id="KI911156">
    <property type="protein sequence ID" value="ETR99613.1"/>
    <property type="molecule type" value="Genomic_DNA"/>
</dbReference>
<protein>
    <submittedName>
        <fullName evidence="2">Acyl-CoA N-acyltransferase</fullName>
    </submittedName>
</protein>
<dbReference type="Pfam" id="PF13673">
    <property type="entry name" value="Acetyltransf_10"/>
    <property type="match status" value="1"/>
</dbReference>